<keyword evidence="1" id="KW-0812">Transmembrane</keyword>
<proteinExistence type="predicted"/>
<gene>
    <name evidence="2" type="ORF">SAMN04488008_10993</name>
</gene>
<organism evidence="2 3">
    <name type="scientific">Maribacter orientalis</name>
    <dbReference type="NCBI Taxonomy" id="228957"/>
    <lineage>
        <taxon>Bacteria</taxon>
        <taxon>Pseudomonadati</taxon>
        <taxon>Bacteroidota</taxon>
        <taxon>Flavobacteriia</taxon>
        <taxon>Flavobacteriales</taxon>
        <taxon>Flavobacteriaceae</taxon>
        <taxon>Maribacter</taxon>
    </lineage>
</organism>
<feature type="transmembrane region" description="Helical" evidence="1">
    <location>
        <begin position="20"/>
        <end position="40"/>
    </location>
</feature>
<sequence>MSYDRIDQANILMTIKADPYDTIGFFYYATFYIGIILFWLPKSEVG</sequence>
<keyword evidence="1" id="KW-1133">Transmembrane helix</keyword>
<reference evidence="3" key="1">
    <citation type="submission" date="2016-10" db="EMBL/GenBank/DDBJ databases">
        <authorList>
            <person name="Varghese N."/>
            <person name="Submissions S."/>
        </authorList>
    </citation>
    <scope>NUCLEOTIDE SEQUENCE [LARGE SCALE GENOMIC DNA]</scope>
    <source>
        <strain evidence="3">DSM 16471</strain>
    </source>
</reference>
<dbReference type="EMBL" id="FNZN01000009">
    <property type="protein sequence ID" value="SEM10667.1"/>
    <property type="molecule type" value="Genomic_DNA"/>
</dbReference>
<protein>
    <submittedName>
        <fullName evidence="2">Uncharacterized protein</fullName>
    </submittedName>
</protein>
<keyword evidence="3" id="KW-1185">Reference proteome</keyword>
<evidence type="ECO:0000256" key="1">
    <source>
        <dbReference type="SAM" id="Phobius"/>
    </source>
</evidence>
<dbReference type="AlphaFoldDB" id="A0A1H7VPD5"/>
<name>A0A1H7VPD5_9FLAO</name>
<evidence type="ECO:0000313" key="2">
    <source>
        <dbReference type="EMBL" id="SEM10667.1"/>
    </source>
</evidence>
<accession>A0A1H7VPD5</accession>
<keyword evidence="1" id="KW-0472">Membrane</keyword>
<dbReference type="Proteomes" id="UP000198990">
    <property type="component" value="Unassembled WGS sequence"/>
</dbReference>
<evidence type="ECO:0000313" key="3">
    <source>
        <dbReference type="Proteomes" id="UP000198990"/>
    </source>
</evidence>